<dbReference type="AlphaFoldDB" id="A0AAE0GI00"/>
<keyword evidence="3" id="KW-1185">Reference proteome</keyword>
<name>A0AAE0GI00_9CHLO</name>
<feature type="compositionally biased region" description="Acidic residues" evidence="1">
    <location>
        <begin position="179"/>
        <end position="192"/>
    </location>
</feature>
<evidence type="ECO:0000256" key="1">
    <source>
        <dbReference type="SAM" id="MobiDB-lite"/>
    </source>
</evidence>
<feature type="region of interest" description="Disordered" evidence="1">
    <location>
        <begin position="126"/>
        <end position="192"/>
    </location>
</feature>
<proteinExistence type="predicted"/>
<dbReference type="Proteomes" id="UP001190700">
    <property type="component" value="Unassembled WGS sequence"/>
</dbReference>
<gene>
    <name evidence="2" type="ORF">CYMTET_13635</name>
</gene>
<comment type="caution">
    <text evidence="2">The sequence shown here is derived from an EMBL/GenBank/DDBJ whole genome shotgun (WGS) entry which is preliminary data.</text>
</comment>
<feature type="compositionally biased region" description="Basic and acidic residues" evidence="1">
    <location>
        <begin position="83"/>
        <end position="99"/>
    </location>
</feature>
<feature type="region of interest" description="Disordered" evidence="1">
    <location>
        <begin position="69"/>
        <end position="100"/>
    </location>
</feature>
<protein>
    <submittedName>
        <fullName evidence="2">Uncharacterized protein</fullName>
    </submittedName>
</protein>
<evidence type="ECO:0000313" key="3">
    <source>
        <dbReference type="Proteomes" id="UP001190700"/>
    </source>
</evidence>
<sequence>MTSVYLRSARCLPPSRACEQVILRRSENFRDKLTTFLYPAPKIEHSQVPRPSPKQVVYPAVETYNFRDKREIKSKAHSRGGQKSKEPAYPRQIKDEVRIPKPPLVIRADVRTAPGVRRVPNRSLVALNQATPSSPPARQSSSQRLLPREPPKKAPAKQPPDTPRTHLPRIKLLQRNEPAEEDSEVSEDEGKD</sequence>
<dbReference type="EMBL" id="LGRX02005441">
    <property type="protein sequence ID" value="KAK3278422.1"/>
    <property type="molecule type" value="Genomic_DNA"/>
</dbReference>
<feature type="compositionally biased region" description="Low complexity" evidence="1">
    <location>
        <begin position="129"/>
        <end position="144"/>
    </location>
</feature>
<accession>A0AAE0GI00</accession>
<reference evidence="2 3" key="1">
    <citation type="journal article" date="2015" name="Genome Biol. Evol.">
        <title>Comparative Genomics of a Bacterivorous Green Alga Reveals Evolutionary Causalities and Consequences of Phago-Mixotrophic Mode of Nutrition.</title>
        <authorList>
            <person name="Burns J.A."/>
            <person name="Paasch A."/>
            <person name="Narechania A."/>
            <person name="Kim E."/>
        </authorList>
    </citation>
    <scope>NUCLEOTIDE SEQUENCE [LARGE SCALE GENOMIC DNA]</scope>
    <source>
        <strain evidence="2 3">PLY_AMNH</strain>
    </source>
</reference>
<organism evidence="2 3">
    <name type="scientific">Cymbomonas tetramitiformis</name>
    <dbReference type="NCBI Taxonomy" id="36881"/>
    <lineage>
        <taxon>Eukaryota</taxon>
        <taxon>Viridiplantae</taxon>
        <taxon>Chlorophyta</taxon>
        <taxon>Pyramimonadophyceae</taxon>
        <taxon>Pyramimonadales</taxon>
        <taxon>Pyramimonadaceae</taxon>
        <taxon>Cymbomonas</taxon>
    </lineage>
</organism>
<evidence type="ECO:0000313" key="2">
    <source>
        <dbReference type="EMBL" id="KAK3278422.1"/>
    </source>
</evidence>